<dbReference type="EMBL" id="GGEC01005377">
    <property type="protein sequence ID" value="MBW85860.1"/>
    <property type="molecule type" value="Transcribed_RNA"/>
</dbReference>
<protein>
    <submittedName>
        <fullName evidence="1">Uncharacterized protein</fullName>
    </submittedName>
</protein>
<accession>A0A2P2IXB8</accession>
<sequence>MNIYSLSQNILIYSLPHRKLMEACKAV</sequence>
<name>A0A2P2IXB8_RHIMU</name>
<proteinExistence type="predicted"/>
<organism evidence="1">
    <name type="scientific">Rhizophora mucronata</name>
    <name type="common">Asiatic mangrove</name>
    <dbReference type="NCBI Taxonomy" id="61149"/>
    <lineage>
        <taxon>Eukaryota</taxon>
        <taxon>Viridiplantae</taxon>
        <taxon>Streptophyta</taxon>
        <taxon>Embryophyta</taxon>
        <taxon>Tracheophyta</taxon>
        <taxon>Spermatophyta</taxon>
        <taxon>Magnoliopsida</taxon>
        <taxon>eudicotyledons</taxon>
        <taxon>Gunneridae</taxon>
        <taxon>Pentapetalae</taxon>
        <taxon>rosids</taxon>
        <taxon>fabids</taxon>
        <taxon>Malpighiales</taxon>
        <taxon>Rhizophoraceae</taxon>
        <taxon>Rhizophora</taxon>
    </lineage>
</organism>
<evidence type="ECO:0000313" key="1">
    <source>
        <dbReference type="EMBL" id="MBW85860.1"/>
    </source>
</evidence>
<dbReference type="AlphaFoldDB" id="A0A2P2IXB8"/>
<reference evidence="1" key="1">
    <citation type="submission" date="2018-02" db="EMBL/GenBank/DDBJ databases">
        <title>Rhizophora mucronata_Transcriptome.</title>
        <authorList>
            <person name="Meera S.P."/>
            <person name="Sreeshan A."/>
            <person name="Augustine A."/>
        </authorList>
    </citation>
    <scope>NUCLEOTIDE SEQUENCE</scope>
    <source>
        <tissue evidence="1">Leaf</tissue>
    </source>
</reference>